<sequence length="94" mass="10571">MAKGKRDAKKTVNYLVGELIGECLAQMGAFSDLEKENQIKEVIIAGVALRNDMIGKINAYKKSDKAKTYFSDLNKELLERVDAQFDKLFEIVKA</sequence>
<accession>A0AAU9D384</accession>
<name>A0AAU9D384_9BACT</name>
<dbReference type="Proteomes" id="UP001348817">
    <property type="component" value="Chromosome"/>
</dbReference>
<evidence type="ECO:0000313" key="2">
    <source>
        <dbReference type="Proteomes" id="UP001348817"/>
    </source>
</evidence>
<proteinExistence type="predicted"/>
<dbReference type="RefSeq" id="WP_338394086.1">
    <property type="nucleotide sequence ID" value="NZ_AP025314.1"/>
</dbReference>
<gene>
    <name evidence="1" type="ORF">FUAX_12860</name>
</gene>
<dbReference type="EMBL" id="AP025314">
    <property type="protein sequence ID" value="BDD08854.1"/>
    <property type="molecule type" value="Genomic_DNA"/>
</dbReference>
<organism evidence="1 2">
    <name type="scientific">Fulvitalea axinellae</name>
    <dbReference type="NCBI Taxonomy" id="1182444"/>
    <lineage>
        <taxon>Bacteria</taxon>
        <taxon>Pseudomonadati</taxon>
        <taxon>Bacteroidota</taxon>
        <taxon>Cytophagia</taxon>
        <taxon>Cytophagales</taxon>
        <taxon>Persicobacteraceae</taxon>
        <taxon>Fulvitalea</taxon>
    </lineage>
</organism>
<evidence type="ECO:0000313" key="1">
    <source>
        <dbReference type="EMBL" id="BDD08854.1"/>
    </source>
</evidence>
<reference evidence="1 2" key="1">
    <citation type="submission" date="2021-12" db="EMBL/GenBank/DDBJ databases">
        <title>Genome sequencing of bacteria with rrn-lacking chromosome and rrn-plasmid.</title>
        <authorList>
            <person name="Anda M."/>
            <person name="Iwasaki W."/>
        </authorList>
    </citation>
    <scope>NUCLEOTIDE SEQUENCE [LARGE SCALE GENOMIC DNA]</scope>
    <source>
        <strain evidence="1 2">DSM 100852</strain>
    </source>
</reference>
<dbReference type="AlphaFoldDB" id="A0AAU9D384"/>
<dbReference type="KEGG" id="fax:FUAX_12860"/>
<keyword evidence="2" id="KW-1185">Reference proteome</keyword>
<protein>
    <submittedName>
        <fullName evidence="1">Uncharacterized protein</fullName>
    </submittedName>
</protein>